<accession>A0A4S8M9Y8</accession>
<feature type="transmembrane region" description="Helical" evidence="1">
    <location>
        <begin position="221"/>
        <end position="238"/>
    </location>
</feature>
<feature type="transmembrane region" description="Helical" evidence="1">
    <location>
        <begin position="64"/>
        <end position="86"/>
    </location>
</feature>
<feature type="transmembrane region" description="Helical" evidence="1">
    <location>
        <begin position="142"/>
        <end position="163"/>
    </location>
</feature>
<reference evidence="2 3" key="1">
    <citation type="journal article" date="2019" name="Nat. Ecol. Evol.">
        <title>Megaphylogeny resolves global patterns of mushroom evolution.</title>
        <authorList>
            <person name="Varga T."/>
            <person name="Krizsan K."/>
            <person name="Foldi C."/>
            <person name="Dima B."/>
            <person name="Sanchez-Garcia M."/>
            <person name="Sanchez-Ramirez S."/>
            <person name="Szollosi G.J."/>
            <person name="Szarkandi J.G."/>
            <person name="Papp V."/>
            <person name="Albert L."/>
            <person name="Andreopoulos W."/>
            <person name="Angelini C."/>
            <person name="Antonin V."/>
            <person name="Barry K.W."/>
            <person name="Bougher N.L."/>
            <person name="Buchanan P."/>
            <person name="Buyck B."/>
            <person name="Bense V."/>
            <person name="Catcheside P."/>
            <person name="Chovatia M."/>
            <person name="Cooper J."/>
            <person name="Damon W."/>
            <person name="Desjardin D."/>
            <person name="Finy P."/>
            <person name="Geml J."/>
            <person name="Haridas S."/>
            <person name="Hughes K."/>
            <person name="Justo A."/>
            <person name="Karasinski D."/>
            <person name="Kautmanova I."/>
            <person name="Kiss B."/>
            <person name="Kocsube S."/>
            <person name="Kotiranta H."/>
            <person name="LaButti K.M."/>
            <person name="Lechner B.E."/>
            <person name="Liimatainen K."/>
            <person name="Lipzen A."/>
            <person name="Lukacs Z."/>
            <person name="Mihaltcheva S."/>
            <person name="Morgado L.N."/>
            <person name="Niskanen T."/>
            <person name="Noordeloos M.E."/>
            <person name="Ohm R.A."/>
            <person name="Ortiz-Santana B."/>
            <person name="Ovrebo C."/>
            <person name="Racz N."/>
            <person name="Riley R."/>
            <person name="Savchenko A."/>
            <person name="Shiryaev A."/>
            <person name="Soop K."/>
            <person name="Spirin V."/>
            <person name="Szebenyi C."/>
            <person name="Tomsovsky M."/>
            <person name="Tulloss R.E."/>
            <person name="Uehling J."/>
            <person name="Grigoriev I.V."/>
            <person name="Vagvolgyi C."/>
            <person name="Papp T."/>
            <person name="Martin F.M."/>
            <person name="Miettinen O."/>
            <person name="Hibbett D.S."/>
            <person name="Nagy L.G."/>
        </authorList>
    </citation>
    <scope>NUCLEOTIDE SEQUENCE [LARGE SCALE GENOMIC DNA]</scope>
    <source>
        <strain evidence="2 3">CBS 962.96</strain>
    </source>
</reference>
<sequence length="386" mass="42495">MASPIPEDLAFYLSLELTVVYPIATLSAMFFVYGIYVLLFGTYLYMILGGRGQRLSGTTAAFKLYLGLTSALFILSTVFAAGYAVIYVNDSVMFFNTVKSGDYQAVIRYLDPGENLKRSFIVIPDLSQIHRCYTIWDSDKRIGIPLATASIAMNALGLTTNIKHFIGLKKMRGQLYHLGDNSNFVYYVGSVSTNVILTLLTGMFESFYVSVTLFTRSLRTYSHYVLYVLIAGRIWWIHRRVSIHGVHASDRLVHSVCRIILESGMLYPIFQIANAIENSAGDPSTIPFDFLPVAALMAGVAPTLIMVRAKLGKNVESLQTGDTTSTGFDFGTRSGTVSSIRFGDRLGTMTTTPGVMRPVRSHNIPLAEISVVAAGDEVEEEGKTSK</sequence>
<feature type="transmembrane region" description="Helical" evidence="1">
    <location>
        <begin position="20"/>
        <end position="44"/>
    </location>
</feature>
<name>A0A4S8M9Y8_DENBC</name>
<feature type="transmembrane region" description="Helical" evidence="1">
    <location>
        <begin position="184"/>
        <end position="209"/>
    </location>
</feature>
<dbReference type="AlphaFoldDB" id="A0A4S8M9Y8"/>
<keyword evidence="1" id="KW-1133">Transmembrane helix</keyword>
<protein>
    <submittedName>
        <fullName evidence="2">Uncharacterized protein</fullName>
    </submittedName>
</protein>
<evidence type="ECO:0000313" key="2">
    <source>
        <dbReference type="EMBL" id="THU99234.1"/>
    </source>
</evidence>
<dbReference type="Proteomes" id="UP000297245">
    <property type="component" value="Unassembled WGS sequence"/>
</dbReference>
<evidence type="ECO:0000313" key="3">
    <source>
        <dbReference type="Proteomes" id="UP000297245"/>
    </source>
</evidence>
<keyword evidence="1" id="KW-0472">Membrane</keyword>
<evidence type="ECO:0000256" key="1">
    <source>
        <dbReference type="SAM" id="Phobius"/>
    </source>
</evidence>
<dbReference type="OrthoDB" id="3250682at2759"/>
<proteinExistence type="predicted"/>
<keyword evidence="3" id="KW-1185">Reference proteome</keyword>
<organism evidence="2 3">
    <name type="scientific">Dendrothele bispora (strain CBS 962.96)</name>
    <dbReference type="NCBI Taxonomy" id="1314807"/>
    <lineage>
        <taxon>Eukaryota</taxon>
        <taxon>Fungi</taxon>
        <taxon>Dikarya</taxon>
        <taxon>Basidiomycota</taxon>
        <taxon>Agaricomycotina</taxon>
        <taxon>Agaricomycetes</taxon>
        <taxon>Agaricomycetidae</taxon>
        <taxon>Agaricales</taxon>
        <taxon>Agaricales incertae sedis</taxon>
        <taxon>Dendrothele</taxon>
    </lineage>
</organism>
<keyword evidence="1" id="KW-0812">Transmembrane</keyword>
<gene>
    <name evidence="2" type="ORF">K435DRAFT_659406</name>
</gene>
<dbReference type="EMBL" id="ML179123">
    <property type="protein sequence ID" value="THU99234.1"/>
    <property type="molecule type" value="Genomic_DNA"/>
</dbReference>